<gene>
    <name evidence="2" type="ORF">FHW37_102767</name>
</gene>
<name>A0A561R3E9_9HYPH</name>
<dbReference type="Proteomes" id="UP000320653">
    <property type="component" value="Unassembled WGS sequence"/>
</dbReference>
<dbReference type="Pfam" id="PF04488">
    <property type="entry name" value="Gly_transf_sug"/>
    <property type="match status" value="1"/>
</dbReference>
<dbReference type="GO" id="GO:0051999">
    <property type="term" value="P:mannosyl-inositol phosphorylceramide biosynthetic process"/>
    <property type="evidence" value="ECO:0007669"/>
    <property type="project" value="TreeGrafter"/>
</dbReference>
<keyword evidence="3" id="KW-1185">Reference proteome</keyword>
<dbReference type="InterPro" id="IPR029044">
    <property type="entry name" value="Nucleotide-diphossugar_trans"/>
</dbReference>
<dbReference type="GO" id="GO:0000030">
    <property type="term" value="F:mannosyltransferase activity"/>
    <property type="evidence" value="ECO:0007669"/>
    <property type="project" value="TreeGrafter"/>
</dbReference>
<organism evidence="2 3">
    <name type="scientific">Neorhizobium alkalisoli</name>
    <dbReference type="NCBI Taxonomy" id="528178"/>
    <lineage>
        <taxon>Bacteria</taxon>
        <taxon>Pseudomonadati</taxon>
        <taxon>Pseudomonadota</taxon>
        <taxon>Alphaproteobacteria</taxon>
        <taxon>Hyphomicrobiales</taxon>
        <taxon>Rhizobiaceae</taxon>
        <taxon>Rhizobium/Agrobacterium group</taxon>
        <taxon>Neorhizobium</taxon>
    </lineage>
</organism>
<keyword evidence="1 2" id="KW-0808">Transferase</keyword>
<dbReference type="AlphaFoldDB" id="A0A561R3E9"/>
<dbReference type="InterPro" id="IPR051706">
    <property type="entry name" value="Glycosyltransferase_domain"/>
</dbReference>
<dbReference type="InterPro" id="IPR007577">
    <property type="entry name" value="GlycoTrfase_DXD_sugar-bd_CS"/>
</dbReference>
<reference evidence="2 3" key="1">
    <citation type="submission" date="2019-06" db="EMBL/GenBank/DDBJ databases">
        <title>Sorghum-associated microbial communities from plants grown in Nebraska, USA.</title>
        <authorList>
            <person name="Schachtman D."/>
        </authorList>
    </citation>
    <scope>NUCLEOTIDE SEQUENCE [LARGE SCALE GENOMIC DNA]</scope>
    <source>
        <strain evidence="2 3">1225</strain>
    </source>
</reference>
<dbReference type="PANTHER" id="PTHR32385:SF15">
    <property type="entry name" value="INOSITOL PHOSPHOCERAMIDE MANNOSYLTRANSFERASE 1"/>
    <property type="match status" value="1"/>
</dbReference>
<protein>
    <submittedName>
        <fullName evidence="2">Glycosyl transferase-like sugar-binding protein</fullName>
    </submittedName>
</protein>
<dbReference type="GO" id="GO:0016020">
    <property type="term" value="C:membrane"/>
    <property type="evidence" value="ECO:0007669"/>
    <property type="project" value="GOC"/>
</dbReference>
<dbReference type="EMBL" id="VIWP01000002">
    <property type="protein sequence ID" value="TWF57127.1"/>
    <property type="molecule type" value="Genomic_DNA"/>
</dbReference>
<dbReference type="Gene3D" id="3.90.550.20">
    <property type="match status" value="1"/>
</dbReference>
<evidence type="ECO:0000313" key="3">
    <source>
        <dbReference type="Proteomes" id="UP000320653"/>
    </source>
</evidence>
<proteinExistence type="predicted"/>
<dbReference type="PANTHER" id="PTHR32385">
    <property type="entry name" value="MANNOSYL PHOSPHORYLINOSITOL CERAMIDE SYNTHASE"/>
    <property type="match status" value="1"/>
</dbReference>
<dbReference type="SUPFAM" id="SSF53448">
    <property type="entry name" value="Nucleotide-diphospho-sugar transferases"/>
    <property type="match status" value="1"/>
</dbReference>
<evidence type="ECO:0000256" key="1">
    <source>
        <dbReference type="ARBA" id="ARBA00022679"/>
    </source>
</evidence>
<comment type="caution">
    <text evidence="2">The sequence shown here is derived from an EMBL/GenBank/DDBJ whole genome shotgun (WGS) entry which is preliminary data.</text>
</comment>
<accession>A0A561R3E9</accession>
<evidence type="ECO:0000313" key="2">
    <source>
        <dbReference type="EMBL" id="TWF57127.1"/>
    </source>
</evidence>
<sequence>MSYLSAETSGPKNFRALLLAARDLISAGRLDEARQTLDALRADAEAMKSRALGEMTLLGYPRKLHSAYLKLAKAERDIVRRVGLQHSLVPPPQAMAALGLFDPAERRVMTELARAPVPRIIHQIWLGTLPVPPSVERWAIHAEKTGFEYRLWREADLEKLGADAHPSYLRMLEIGDYPGAVDIARYAILQALGGIYLDCDWYPTRDDLGFADLLPLIGLGAMAEAVPRETGFGSLLLANSFIATPPGHPVFKRMLQTIPDIVAALPDAPAWWSTGPLAMTVAFRQTSTFVAPADLVAAELSRGAPMSDVEAACKAAVSGGGDGLLIAWKSW</sequence>